<name>A0A0E9Q5U6_ANGAN</name>
<dbReference type="AlphaFoldDB" id="A0A0E9Q5U6"/>
<sequence length="39" mass="4237">MTAMPPPSLDPPSDTQKTLPDRSDGIHAHKRALLAGFHE</sequence>
<reference evidence="2" key="2">
    <citation type="journal article" date="2015" name="Fish Shellfish Immunol.">
        <title>Early steps in the European eel (Anguilla anguilla)-Vibrio vulnificus interaction in the gills: Role of the RtxA13 toxin.</title>
        <authorList>
            <person name="Callol A."/>
            <person name="Pajuelo D."/>
            <person name="Ebbesson L."/>
            <person name="Teles M."/>
            <person name="MacKenzie S."/>
            <person name="Amaro C."/>
        </authorList>
    </citation>
    <scope>NUCLEOTIDE SEQUENCE</scope>
</reference>
<dbReference type="EMBL" id="GBXM01096448">
    <property type="protein sequence ID" value="JAH12129.1"/>
    <property type="molecule type" value="Transcribed_RNA"/>
</dbReference>
<feature type="compositionally biased region" description="Pro residues" evidence="1">
    <location>
        <begin position="1"/>
        <end position="10"/>
    </location>
</feature>
<accession>A0A0E9Q5U6</accession>
<organism evidence="2">
    <name type="scientific">Anguilla anguilla</name>
    <name type="common">European freshwater eel</name>
    <name type="synonym">Muraena anguilla</name>
    <dbReference type="NCBI Taxonomy" id="7936"/>
    <lineage>
        <taxon>Eukaryota</taxon>
        <taxon>Metazoa</taxon>
        <taxon>Chordata</taxon>
        <taxon>Craniata</taxon>
        <taxon>Vertebrata</taxon>
        <taxon>Euteleostomi</taxon>
        <taxon>Actinopterygii</taxon>
        <taxon>Neopterygii</taxon>
        <taxon>Teleostei</taxon>
        <taxon>Anguilliformes</taxon>
        <taxon>Anguillidae</taxon>
        <taxon>Anguilla</taxon>
    </lineage>
</organism>
<protein>
    <submittedName>
        <fullName evidence="2">Uncharacterized protein</fullName>
    </submittedName>
</protein>
<evidence type="ECO:0000313" key="2">
    <source>
        <dbReference type="EMBL" id="JAH12129.1"/>
    </source>
</evidence>
<feature type="region of interest" description="Disordered" evidence="1">
    <location>
        <begin position="1"/>
        <end position="25"/>
    </location>
</feature>
<proteinExistence type="predicted"/>
<evidence type="ECO:0000256" key="1">
    <source>
        <dbReference type="SAM" id="MobiDB-lite"/>
    </source>
</evidence>
<reference evidence="2" key="1">
    <citation type="submission" date="2014-11" db="EMBL/GenBank/DDBJ databases">
        <authorList>
            <person name="Amaro Gonzalez C."/>
        </authorList>
    </citation>
    <scope>NUCLEOTIDE SEQUENCE</scope>
</reference>